<dbReference type="InterPro" id="IPR005225">
    <property type="entry name" value="Small_GTP-bd"/>
</dbReference>
<dbReference type="FunFam" id="2.40.30.10:FF:000052">
    <property type="entry name" value="Selenocysteine-specific elongation factor EF-Sec"/>
    <property type="match status" value="1"/>
</dbReference>
<dbReference type="Pfam" id="PF21208">
    <property type="entry name" value="euk_SelB_III"/>
    <property type="match status" value="1"/>
</dbReference>
<organism evidence="2">
    <name type="scientific">Oikopleura dioica</name>
    <name type="common">Tunicate</name>
    <dbReference type="NCBI Taxonomy" id="34765"/>
    <lineage>
        <taxon>Eukaryota</taxon>
        <taxon>Metazoa</taxon>
        <taxon>Chordata</taxon>
        <taxon>Tunicata</taxon>
        <taxon>Appendicularia</taxon>
        <taxon>Copelata</taxon>
        <taxon>Oikopleuridae</taxon>
        <taxon>Oikopleura</taxon>
    </lineage>
</organism>
<keyword evidence="3" id="KW-1185">Reference proteome</keyword>
<dbReference type="Gene3D" id="2.40.30.10">
    <property type="entry name" value="Translation factors"/>
    <property type="match status" value="2"/>
</dbReference>
<dbReference type="OrthoDB" id="2067at2759"/>
<sequence length="527" mass="58526">MSKILNINVGVLGHVDSGKTTLSKALSQIGSTASFDKNPQSKERGITLDLGFSSFLMKSSDPEFDQVRFTLVDCPGHGSLIKTVIGGACIIDAMILVIDITKGVQAQTKECLVIGEVINTHLLVVLNKVDQLPEKNRDEKVKKMTKLVKEKVLSRIQFKTAEIVPCSAFSGKTEQVVEFFENFKHFPERKSLLEKPFLMSIDHCFQIKGSGSVFTGTVLAGKVSVGENVEIVGLGEEKRIKSIQIFKEAKNEALCGDRAAICVSNFDAKKLERGLLAFPKSIKGISNVIVKLKKVALYQDAIESGQKFHVTCGHQLANAKITLMKDRNGEKVDLSKDGFYDGKIFDYVDKLEEDDESVLSSLQLDRPIFFLPNGLLIGSRLELDANTTDKCRIAFSAFLEPLSMRDPKELVVVKEKSKAGVVERLHDDNIEYNTLIVKDLFKKETNLDFFNRLKVSLSTGESAIIDGTFGTSGKIKIYSSDGFSDETKERCRKPKKGENLGKRELIEVKLVFFKNINSDNKHSILQL</sequence>
<dbReference type="SUPFAM" id="SSF52540">
    <property type="entry name" value="P-loop containing nucleoside triphosphate hydrolases"/>
    <property type="match status" value="1"/>
</dbReference>
<proteinExistence type="predicted"/>
<dbReference type="GO" id="GO:0001514">
    <property type="term" value="P:selenocysteine incorporation"/>
    <property type="evidence" value="ECO:0007669"/>
    <property type="project" value="TreeGrafter"/>
</dbReference>
<dbReference type="GO" id="GO:0005525">
    <property type="term" value="F:GTP binding"/>
    <property type="evidence" value="ECO:0007669"/>
    <property type="project" value="InterPro"/>
</dbReference>
<protein>
    <recommendedName>
        <fullName evidence="1">Tr-type G domain-containing protein</fullName>
    </recommendedName>
</protein>
<dbReference type="Proteomes" id="UP000001307">
    <property type="component" value="Unassembled WGS sequence"/>
</dbReference>
<name>E4X5T8_OIKDI</name>
<dbReference type="GO" id="GO:0003746">
    <property type="term" value="F:translation elongation factor activity"/>
    <property type="evidence" value="ECO:0007669"/>
    <property type="project" value="TreeGrafter"/>
</dbReference>
<dbReference type="InParanoid" id="E4X5T8"/>
<dbReference type="Pfam" id="PF00009">
    <property type="entry name" value="GTP_EFTU"/>
    <property type="match status" value="1"/>
</dbReference>
<dbReference type="Pfam" id="PF03144">
    <property type="entry name" value="GTP_EFTU_D2"/>
    <property type="match status" value="1"/>
</dbReference>
<dbReference type="Gene3D" id="3.40.50.300">
    <property type="entry name" value="P-loop containing nucleotide triphosphate hydrolases"/>
    <property type="match status" value="1"/>
</dbReference>
<dbReference type="InterPro" id="IPR049394">
    <property type="entry name" value="eEFSec_C"/>
</dbReference>
<evidence type="ECO:0000259" key="1">
    <source>
        <dbReference type="PROSITE" id="PS51722"/>
    </source>
</evidence>
<dbReference type="PANTHER" id="PTHR43721">
    <property type="entry name" value="ELONGATION FACTOR TU-RELATED"/>
    <property type="match status" value="1"/>
</dbReference>
<accession>E4X5T8</accession>
<dbReference type="AlphaFoldDB" id="E4X5T8"/>
<dbReference type="PROSITE" id="PS51722">
    <property type="entry name" value="G_TR_2"/>
    <property type="match status" value="1"/>
</dbReference>
<dbReference type="CDD" id="cd03696">
    <property type="entry name" value="SelB_II"/>
    <property type="match status" value="1"/>
</dbReference>
<dbReference type="InterPro" id="IPR000795">
    <property type="entry name" value="T_Tr_GTP-bd_dom"/>
</dbReference>
<dbReference type="InterPro" id="IPR050055">
    <property type="entry name" value="EF-Tu_GTPase"/>
</dbReference>
<reference evidence="2" key="1">
    <citation type="journal article" date="2010" name="Science">
        <title>Plasticity of animal genome architecture unmasked by rapid evolution of a pelagic tunicate.</title>
        <authorList>
            <person name="Denoeud F."/>
            <person name="Henriet S."/>
            <person name="Mungpakdee S."/>
            <person name="Aury J.M."/>
            <person name="Da Silva C."/>
            <person name="Brinkmann H."/>
            <person name="Mikhaleva J."/>
            <person name="Olsen L.C."/>
            <person name="Jubin C."/>
            <person name="Canestro C."/>
            <person name="Bouquet J.M."/>
            <person name="Danks G."/>
            <person name="Poulain J."/>
            <person name="Campsteijn C."/>
            <person name="Adamski M."/>
            <person name="Cross I."/>
            <person name="Yadetie F."/>
            <person name="Muffato M."/>
            <person name="Louis A."/>
            <person name="Butcher S."/>
            <person name="Tsagkogeorga G."/>
            <person name="Konrad A."/>
            <person name="Singh S."/>
            <person name="Jensen M.F."/>
            <person name="Cong E.H."/>
            <person name="Eikeseth-Otteraa H."/>
            <person name="Noel B."/>
            <person name="Anthouard V."/>
            <person name="Porcel B.M."/>
            <person name="Kachouri-Lafond R."/>
            <person name="Nishino A."/>
            <person name="Ugolini M."/>
            <person name="Chourrout P."/>
            <person name="Nishida H."/>
            <person name="Aasland R."/>
            <person name="Huzurbazar S."/>
            <person name="Westhof E."/>
            <person name="Delsuc F."/>
            <person name="Lehrach H."/>
            <person name="Reinhardt R."/>
            <person name="Weissenbach J."/>
            <person name="Roy S.W."/>
            <person name="Artiguenave F."/>
            <person name="Postlethwait J.H."/>
            <person name="Manak J.R."/>
            <person name="Thompson E.M."/>
            <person name="Jaillon O."/>
            <person name="Du Pasquier L."/>
            <person name="Boudinot P."/>
            <person name="Liberles D.A."/>
            <person name="Volff J.N."/>
            <person name="Philippe H."/>
            <person name="Lenhard B."/>
            <person name="Roest Crollius H."/>
            <person name="Wincker P."/>
            <person name="Chourrout D."/>
        </authorList>
    </citation>
    <scope>NUCLEOTIDE SEQUENCE [LARGE SCALE GENOMIC DNA]</scope>
</reference>
<dbReference type="NCBIfam" id="TIGR00231">
    <property type="entry name" value="small_GTP"/>
    <property type="match status" value="1"/>
</dbReference>
<dbReference type="InterPro" id="IPR009000">
    <property type="entry name" value="Transl_B-barrel_sf"/>
</dbReference>
<dbReference type="InterPro" id="IPR049393">
    <property type="entry name" value="eEFSec_III"/>
</dbReference>
<dbReference type="InterPro" id="IPR027417">
    <property type="entry name" value="P-loop_NTPase"/>
</dbReference>
<dbReference type="EMBL" id="FN653026">
    <property type="protein sequence ID" value="CBY07707.1"/>
    <property type="molecule type" value="Genomic_DNA"/>
</dbReference>
<dbReference type="SUPFAM" id="SSF50447">
    <property type="entry name" value="Translation proteins"/>
    <property type="match status" value="1"/>
</dbReference>
<dbReference type="PRINTS" id="PR00315">
    <property type="entry name" value="ELONGATNFCT"/>
</dbReference>
<dbReference type="GO" id="GO:0003924">
    <property type="term" value="F:GTPase activity"/>
    <property type="evidence" value="ECO:0007669"/>
    <property type="project" value="InterPro"/>
</dbReference>
<dbReference type="PANTHER" id="PTHR43721:SF11">
    <property type="entry name" value="SELENOCYSTEINE-SPECIFIC ELONGATION FACTOR"/>
    <property type="match status" value="1"/>
</dbReference>
<feature type="domain" description="Tr-type G" evidence="1">
    <location>
        <begin position="4"/>
        <end position="200"/>
    </location>
</feature>
<dbReference type="Pfam" id="PF21131">
    <property type="entry name" value="eEFSec_4th"/>
    <property type="match status" value="1"/>
</dbReference>
<evidence type="ECO:0000313" key="3">
    <source>
        <dbReference type="Proteomes" id="UP000001307"/>
    </source>
</evidence>
<dbReference type="InterPro" id="IPR004161">
    <property type="entry name" value="EFTu-like_2"/>
</dbReference>
<gene>
    <name evidence="2" type="ORF">GSOID_T00002697001</name>
</gene>
<evidence type="ECO:0000313" key="2">
    <source>
        <dbReference type="EMBL" id="CBY07707.1"/>
    </source>
</evidence>